<dbReference type="Proteomes" id="UP000772434">
    <property type="component" value="Unassembled WGS sequence"/>
</dbReference>
<dbReference type="EMBL" id="JADNRY010000082">
    <property type="protein sequence ID" value="KAF9066743.1"/>
    <property type="molecule type" value="Genomic_DNA"/>
</dbReference>
<comment type="caution">
    <text evidence="1">The sequence shown here is derived from an EMBL/GenBank/DDBJ whole genome shotgun (WGS) entry which is preliminary data.</text>
</comment>
<protein>
    <submittedName>
        <fullName evidence="1">Uncharacterized protein</fullName>
    </submittedName>
</protein>
<dbReference type="AlphaFoldDB" id="A0A9P5PMR3"/>
<dbReference type="SUPFAM" id="SSF52047">
    <property type="entry name" value="RNI-like"/>
    <property type="match status" value="1"/>
</dbReference>
<accession>A0A9P5PMR3</accession>
<name>A0A9P5PMR3_9AGAR</name>
<evidence type="ECO:0000313" key="2">
    <source>
        <dbReference type="Proteomes" id="UP000772434"/>
    </source>
</evidence>
<organism evidence="1 2">
    <name type="scientific">Rhodocollybia butyracea</name>
    <dbReference type="NCBI Taxonomy" id="206335"/>
    <lineage>
        <taxon>Eukaryota</taxon>
        <taxon>Fungi</taxon>
        <taxon>Dikarya</taxon>
        <taxon>Basidiomycota</taxon>
        <taxon>Agaricomycotina</taxon>
        <taxon>Agaricomycetes</taxon>
        <taxon>Agaricomycetidae</taxon>
        <taxon>Agaricales</taxon>
        <taxon>Marasmiineae</taxon>
        <taxon>Omphalotaceae</taxon>
        <taxon>Rhodocollybia</taxon>
    </lineage>
</organism>
<sequence length="255" mass="28100">MKIIDGNVGDVFNYASGPRELVLWERKDQNSTPASPCVPPRLCTSVSTLKLKLRRNWNDSLADVAFSSFTFPSLSCLVIMTYITEAYQGAWPKATLGAFLRRSSCSLTEFNVKNVLVSDIDLIAALKLMPSLVNLDIDDTPVGHDLTSPITSQFIRSLHGFLETELNPSGSALVPKLRSLQLRFAGLEFDDPAFIDTVPSRWLPDKQYAAGIGLSCLRVVTLRFNARAVDPTVYKPVEYLDKAGMMVVVLGKDSP</sequence>
<dbReference type="OrthoDB" id="3266451at2759"/>
<keyword evidence="2" id="KW-1185">Reference proteome</keyword>
<proteinExistence type="predicted"/>
<gene>
    <name evidence="1" type="ORF">BDP27DRAFT_1423510</name>
</gene>
<reference evidence="1" key="1">
    <citation type="submission" date="2020-11" db="EMBL/GenBank/DDBJ databases">
        <authorList>
            <consortium name="DOE Joint Genome Institute"/>
            <person name="Ahrendt S."/>
            <person name="Riley R."/>
            <person name="Andreopoulos W."/>
            <person name="Labutti K."/>
            <person name="Pangilinan J."/>
            <person name="Ruiz-Duenas F.J."/>
            <person name="Barrasa J.M."/>
            <person name="Sanchez-Garcia M."/>
            <person name="Camarero S."/>
            <person name="Miyauchi S."/>
            <person name="Serrano A."/>
            <person name="Linde D."/>
            <person name="Babiker R."/>
            <person name="Drula E."/>
            <person name="Ayuso-Fernandez I."/>
            <person name="Pacheco R."/>
            <person name="Padilla G."/>
            <person name="Ferreira P."/>
            <person name="Barriuso J."/>
            <person name="Kellner H."/>
            <person name="Castanera R."/>
            <person name="Alfaro M."/>
            <person name="Ramirez L."/>
            <person name="Pisabarro A.G."/>
            <person name="Kuo A."/>
            <person name="Tritt A."/>
            <person name="Lipzen A."/>
            <person name="He G."/>
            <person name="Yan M."/>
            <person name="Ng V."/>
            <person name="Cullen D."/>
            <person name="Martin F."/>
            <person name="Rosso M.-N."/>
            <person name="Henrissat B."/>
            <person name="Hibbett D."/>
            <person name="Martinez A.T."/>
            <person name="Grigoriev I.V."/>
        </authorList>
    </citation>
    <scope>NUCLEOTIDE SEQUENCE</scope>
    <source>
        <strain evidence="1">AH 40177</strain>
    </source>
</reference>
<evidence type="ECO:0000313" key="1">
    <source>
        <dbReference type="EMBL" id="KAF9066743.1"/>
    </source>
</evidence>